<organism evidence="1">
    <name type="scientific">marine sediment metagenome</name>
    <dbReference type="NCBI Taxonomy" id="412755"/>
    <lineage>
        <taxon>unclassified sequences</taxon>
        <taxon>metagenomes</taxon>
        <taxon>ecological metagenomes</taxon>
    </lineage>
</organism>
<dbReference type="AlphaFoldDB" id="X0YSY7"/>
<reference evidence="1" key="1">
    <citation type="journal article" date="2014" name="Front. Microbiol.">
        <title>High frequency of phylogenetically diverse reductive dehalogenase-homologous genes in deep subseafloor sedimentary metagenomes.</title>
        <authorList>
            <person name="Kawai M."/>
            <person name="Futagami T."/>
            <person name="Toyoda A."/>
            <person name="Takaki Y."/>
            <person name="Nishi S."/>
            <person name="Hori S."/>
            <person name="Arai W."/>
            <person name="Tsubouchi T."/>
            <person name="Morono Y."/>
            <person name="Uchiyama I."/>
            <person name="Ito T."/>
            <person name="Fujiyama A."/>
            <person name="Inagaki F."/>
            <person name="Takami H."/>
        </authorList>
    </citation>
    <scope>NUCLEOTIDE SEQUENCE</scope>
    <source>
        <strain evidence="1">Expedition CK06-06</strain>
    </source>
</reference>
<protein>
    <submittedName>
        <fullName evidence="1">Uncharacterized protein</fullName>
    </submittedName>
</protein>
<name>X0YSY7_9ZZZZ</name>
<sequence length="138" mass="16121">MERYPDWSLPMEPELNGEAEHVSKILERARLALTRSEDTLLRDWSQDFPGLRTMVLGGWIEKVKYPACRLTFERDGHEVKCVMSQRDYDLECIVRDTSIQNILEFLEASISTDTVPWQLSYWGVKAEKERIAKARRSS</sequence>
<accession>X0YSY7</accession>
<comment type="caution">
    <text evidence="1">The sequence shown here is derived from an EMBL/GenBank/DDBJ whole genome shotgun (WGS) entry which is preliminary data.</text>
</comment>
<proteinExistence type="predicted"/>
<gene>
    <name evidence="1" type="ORF">S01H4_03761</name>
</gene>
<evidence type="ECO:0000313" key="1">
    <source>
        <dbReference type="EMBL" id="GAG59345.1"/>
    </source>
</evidence>
<dbReference type="EMBL" id="BART01000949">
    <property type="protein sequence ID" value="GAG59345.1"/>
    <property type="molecule type" value="Genomic_DNA"/>
</dbReference>